<organism evidence="3">
    <name type="scientific">Pasteurella multocida</name>
    <dbReference type="NCBI Taxonomy" id="747"/>
    <lineage>
        <taxon>Bacteria</taxon>
        <taxon>Pseudomonadati</taxon>
        <taxon>Pseudomonadota</taxon>
        <taxon>Gammaproteobacteria</taxon>
        <taxon>Pasteurellales</taxon>
        <taxon>Pasteurellaceae</taxon>
        <taxon>Pasteurella</taxon>
    </lineage>
</organism>
<feature type="domain" description="RHS protein conserved region" evidence="2">
    <location>
        <begin position="182"/>
        <end position="200"/>
    </location>
</feature>
<feature type="region of interest" description="Disordered" evidence="1">
    <location>
        <begin position="85"/>
        <end position="105"/>
    </location>
</feature>
<dbReference type="AlphaFoldDB" id="B5AN49"/>
<evidence type="ECO:0000259" key="2">
    <source>
        <dbReference type="Pfam" id="PF03527"/>
    </source>
</evidence>
<feature type="compositionally biased region" description="Basic residues" evidence="1">
    <location>
        <begin position="205"/>
        <end position="214"/>
    </location>
</feature>
<accession>B5AN49</accession>
<feature type="region of interest" description="Disordered" evidence="1">
    <location>
        <begin position="192"/>
        <end position="226"/>
    </location>
</feature>
<reference evidence="3" key="1">
    <citation type="submission" date="2008-06" db="EMBL/GenBank/DDBJ databases">
        <title>The aba392 virulence gene sequence of Pasteurella multocida serotype B:2 genome using southern hybridization analysis.</title>
        <authorList>
            <person name="Zulperi D."/>
            <person name="Bejo S.K."/>
            <person name="Zakaria Z."/>
            <person name="Abdul Rahim R."/>
        </authorList>
    </citation>
    <scope>NUCLEOTIDE SEQUENCE</scope>
    <source>
        <strain evidence="3">PMTB</strain>
    </source>
</reference>
<dbReference type="InterPro" id="IPR001826">
    <property type="entry name" value="RHS"/>
</dbReference>
<protein>
    <submittedName>
        <fullName evidence="3">Aba392</fullName>
    </submittedName>
</protein>
<evidence type="ECO:0000313" key="3">
    <source>
        <dbReference type="EMBL" id="ACF60958.1"/>
    </source>
</evidence>
<feature type="compositionally biased region" description="Basic and acidic residues" evidence="1">
    <location>
        <begin position="192"/>
        <end position="202"/>
    </location>
</feature>
<name>B5AN49_PASMD</name>
<gene>
    <name evidence="3" type="primary">aba392</name>
</gene>
<feature type="region of interest" description="Disordered" evidence="1">
    <location>
        <begin position="145"/>
        <end position="180"/>
    </location>
</feature>
<dbReference type="EMBL" id="EU862339">
    <property type="protein sequence ID" value="ACF60958.1"/>
    <property type="molecule type" value="Genomic_DNA"/>
</dbReference>
<feature type="compositionally biased region" description="Polar residues" evidence="1">
    <location>
        <begin position="157"/>
        <end position="166"/>
    </location>
</feature>
<dbReference type="Pfam" id="PF03527">
    <property type="entry name" value="RHS"/>
    <property type="match status" value="1"/>
</dbReference>
<proteinExistence type="predicted"/>
<sequence length="267" mass="30473">MSLLFCRLSKRVSSWLSSMDRYFLSYVAVFFRVLSRFSGRTSYKWPRSIYIGLADTILIAFHRAQIRHLLHLRFSAKTRAPSSDCFKPMTKPTGRHRMTQKEPGRWNTAWKSEITTAIAKISRDCVRDSCPAYWRITIGISGPQGTVSRAVGRDTRQPATQDSSCDPQLKQPASPDKSPVDILYYHTDHLGTPRELTDKDAASSKSRRTRHGVTRSRSSGLDDRPPISKAMVQILSSPTWAPRWSTTPTRCRTSPPMCPTWRGFHRR</sequence>
<evidence type="ECO:0000256" key="1">
    <source>
        <dbReference type="SAM" id="MobiDB-lite"/>
    </source>
</evidence>